<dbReference type="EMBL" id="QPJK01000014">
    <property type="protein sequence ID" value="RCW64742.1"/>
    <property type="molecule type" value="Genomic_DNA"/>
</dbReference>
<keyword evidence="3" id="KW-0378">Hydrolase</keyword>
<comment type="caution">
    <text evidence="3">The sequence shown here is derived from an EMBL/GenBank/DDBJ whole genome shotgun (WGS) entry which is preliminary data.</text>
</comment>
<accession>A0A368X9V4</accession>
<name>A0A368X9V4_9BURK</name>
<sequence length="352" mass="35842">MDRRLFVAGASALSALPLRLALAQPRAAWQDDAGSITDVPGIRVGHFTDSRRPTGCTVIVTEDGAVGGVDVRGSAPGTRETDLLQPSNLVEKVHAIMLSGGSAFGLDAATGVMRYLEERKIGFDVGVTHVPIVPAAIIFDLGVGDARIRPDAQAGYRACEAASANRPAEGNVGAGAGATVGKLFGARRAMKGGLGMASIQVAGLTVGAIVVANAVGDIIDPDTAQPIAGARTEDGRRLLDARRAIASGQVPERLLAGTNTTIGLIATDAVLTKAQAQKIAQMAHDGFARSINPVHTMSDGDTIFAVGTGKSGKTGNPNLLGMLAAEAMARAVVRAVRAAKGIDGYPSAADLA</sequence>
<evidence type="ECO:0000256" key="2">
    <source>
        <dbReference type="SAM" id="SignalP"/>
    </source>
</evidence>
<dbReference type="PANTHER" id="PTHR36512:SF3">
    <property type="entry name" value="BLR5678 PROTEIN"/>
    <property type="match status" value="1"/>
</dbReference>
<reference evidence="3 4" key="1">
    <citation type="submission" date="2018-07" db="EMBL/GenBank/DDBJ databases">
        <title>Genomic Encyclopedia of Type Strains, Phase IV (KMG-IV): sequencing the most valuable type-strain genomes for metagenomic binning, comparative biology and taxonomic classification.</title>
        <authorList>
            <person name="Goeker M."/>
        </authorList>
    </citation>
    <scope>NUCLEOTIDE SEQUENCE [LARGE SCALE GENOMIC DNA]</scope>
    <source>
        <strain evidence="3 4">DSM 21634</strain>
    </source>
</reference>
<feature type="chain" id="PRO_5016727784" evidence="2">
    <location>
        <begin position="24"/>
        <end position="352"/>
    </location>
</feature>
<keyword evidence="3" id="KW-0645">Protease</keyword>
<keyword evidence="4" id="KW-1185">Reference proteome</keyword>
<dbReference type="SUPFAM" id="SSF56266">
    <property type="entry name" value="DmpA/ArgJ-like"/>
    <property type="match status" value="1"/>
</dbReference>
<dbReference type="InterPro" id="IPR005321">
    <property type="entry name" value="Peptidase_S58_DmpA"/>
</dbReference>
<comment type="similarity">
    <text evidence="1">Belongs to the peptidase S58 family.</text>
</comment>
<evidence type="ECO:0000313" key="4">
    <source>
        <dbReference type="Proteomes" id="UP000252884"/>
    </source>
</evidence>
<keyword evidence="2" id="KW-0732">Signal</keyword>
<dbReference type="OrthoDB" id="9808347at2"/>
<protein>
    <submittedName>
        <fullName evidence="3">L-aminopeptidase/D-esterase-like protein</fullName>
    </submittedName>
</protein>
<dbReference type="Gene3D" id="3.60.70.12">
    <property type="entry name" value="L-amino peptidase D-ALA esterase/amidase"/>
    <property type="match status" value="1"/>
</dbReference>
<dbReference type="InterPro" id="IPR016117">
    <property type="entry name" value="ArgJ-like_dom_sf"/>
</dbReference>
<evidence type="ECO:0000313" key="3">
    <source>
        <dbReference type="EMBL" id="RCW64742.1"/>
    </source>
</evidence>
<dbReference type="PANTHER" id="PTHR36512">
    <property type="entry name" value="D-AMINOPEPTIDASE"/>
    <property type="match status" value="1"/>
</dbReference>
<dbReference type="Pfam" id="PF03576">
    <property type="entry name" value="Peptidase_S58"/>
    <property type="match status" value="1"/>
</dbReference>
<gene>
    <name evidence="3" type="ORF">DES41_11454</name>
</gene>
<proteinExistence type="inferred from homology"/>
<dbReference type="GO" id="GO:0004177">
    <property type="term" value="F:aminopeptidase activity"/>
    <property type="evidence" value="ECO:0007669"/>
    <property type="project" value="UniProtKB-KW"/>
</dbReference>
<feature type="signal peptide" evidence="2">
    <location>
        <begin position="1"/>
        <end position="23"/>
    </location>
</feature>
<dbReference type="AlphaFoldDB" id="A0A368X9V4"/>
<dbReference type="RefSeq" id="WP_114472118.1">
    <property type="nucleotide sequence ID" value="NZ_QPJK01000014.1"/>
</dbReference>
<dbReference type="CDD" id="cd02252">
    <property type="entry name" value="nylC_like"/>
    <property type="match status" value="1"/>
</dbReference>
<dbReference type="Proteomes" id="UP000252884">
    <property type="component" value="Unassembled WGS sequence"/>
</dbReference>
<evidence type="ECO:0000256" key="1">
    <source>
        <dbReference type="ARBA" id="ARBA00007068"/>
    </source>
</evidence>
<organism evidence="3 4">
    <name type="scientific">Pseudorhodoferax soli</name>
    <dbReference type="NCBI Taxonomy" id="545864"/>
    <lineage>
        <taxon>Bacteria</taxon>
        <taxon>Pseudomonadati</taxon>
        <taxon>Pseudomonadota</taxon>
        <taxon>Betaproteobacteria</taxon>
        <taxon>Burkholderiales</taxon>
        <taxon>Comamonadaceae</taxon>
    </lineage>
</organism>
<keyword evidence="3" id="KW-0031">Aminopeptidase</keyword>